<reference evidence="1 2" key="1">
    <citation type="submission" date="2023-07" db="EMBL/GenBank/DDBJ databases">
        <title>Sequencing the genomes of 1000 actinobacteria strains.</title>
        <authorList>
            <person name="Klenk H.-P."/>
        </authorList>
    </citation>
    <scope>NUCLEOTIDE SEQUENCE [LARGE SCALE GENOMIC DNA]</scope>
    <source>
        <strain evidence="1 2">DSM 45805</strain>
    </source>
</reference>
<evidence type="ECO:0000313" key="2">
    <source>
        <dbReference type="Proteomes" id="UP001229651"/>
    </source>
</evidence>
<proteinExistence type="predicted"/>
<keyword evidence="2" id="KW-1185">Reference proteome</keyword>
<accession>A0ABU0EMQ9</accession>
<dbReference type="RefSeq" id="WP_306988471.1">
    <property type="nucleotide sequence ID" value="NZ_JAUSUT010000001.1"/>
</dbReference>
<gene>
    <name evidence="1" type="ORF">FB470_000554</name>
</gene>
<sequence length="61" mass="6966">MNTNRARRRTVDTSDYIDTHGKQPQGYGSWIFTDGTRQHDATGYYADVRAQLPAGHWTLLP</sequence>
<protein>
    <submittedName>
        <fullName evidence="1">Uncharacterized protein</fullName>
    </submittedName>
</protein>
<dbReference type="Proteomes" id="UP001229651">
    <property type="component" value="Unassembled WGS sequence"/>
</dbReference>
<organism evidence="1 2">
    <name type="scientific">Amycolatopsis thermophila</name>
    <dbReference type="NCBI Taxonomy" id="206084"/>
    <lineage>
        <taxon>Bacteria</taxon>
        <taxon>Bacillati</taxon>
        <taxon>Actinomycetota</taxon>
        <taxon>Actinomycetes</taxon>
        <taxon>Pseudonocardiales</taxon>
        <taxon>Pseudonocardiaceae</taxon>
        <taxon>Amycolatopsis</taxon>
    </lineage>
</organism>
<dbReference type="EMBL" id="JAUSUT010000001">
    <property type="protein sequence ID" value="MDQ0376560.1"/>
    <property type="molecule type" value="Genomic_DNA"/>
</dbReference>
<evidence type="ECO:0000313" key="1">
    <source>
        <dbReference type="EMBL" id="MDQ0376560.1"/>
    </source>
</evidence>
<comment type="caution">
    <text evidence="1">The sequence shown here is derived from an EMBL/GenBank/DDBJ whole genome shotgun (WGS) entry which is preliminary data.</text>
</comment>
<name>A0ABU0EMQ9_9PSEU</name>